<reference evidence="10 11" key="1">
    <citation type="submission" date="2024-11" db="EMBL/GenBank/DDBJ databases">
        <title>A near-complete genome assembly of Cinchona calisaya.</title>
        <authorList>
            <person name="Lian D.C."/>
            <person name="Zhao X.W."/>
            <person name="Wei L."/>
        </authorList>
    </citation>
    <scope>NUCLEOTIDE SEQUENCE [LARGE SCALE GENOMIC DNA]</scope>
    <source>
        <tissue evidence="10">Nenye</tissue>
    </source>
</reference>
<feature type="transmembrane region" description="Helical" evidence="9">
    <location>
        <begin position="13"/>
        <end position="34"/>
    </location>
</feature>
<keyword evidence="11" id="KW-1185">Reference proteome</keyword>
<dbReference type="GO" id="GO:0004497">
    <property type="term" value="F:monooxygenase activity"/>
    <property type="evidence" value="ECO:0007669"/>
    <property type="project" value="UniProtKB-KW"/>
</dbReference>
<dbReference type="Pfam" id="PF00067">
    <property type="entry name" value="p450"/>
    <property type="match status" value="1"/>
</dbReference>
<feature type="binding site" description="axial binding residue" evidence="7">
    <location>
        <position position="458"/>
    </location>
    <ligand>
        <name>heme</name>
        <dbReference type="ChEBI" id="CHEBI:30413"/>
    </ligand>
    <ligandPart>
        <name>Fe</name>
        <dbReference type="ChEBI" id="CHEBI:18248"/>
    </ligandPart>
</feature>
<dbReference type="InterPro" id="IPR017972">
    <property type="entry name" value="Cyt_P450_CS"/>
</dbReference>
<evidence type="ECO:0000313" key="10">
    <source>
        <dbReference type="EMBL" id="KAL3514407.1"/>
    </source>
</evidence>
<evidence type="ECO:0008006" key="12">
    <source>
        <dbReference type="Google" id="ProtNLM"/>
    </source>
</evidence>
<keyword evidence="9" id="KW-0472">Membrane</keyword>
<dbReference type="FunFam" id="1.10.630.10:FF:000081">
    <property type="entry name" value="Cytochrome P450 CYP81N5"/>
    <property type="match status" value="1"/>
</dbReference>
<comment type="cofactor">
    <cofactor evidence="7">
        <name>heme</name>
        <dbReference type="ChEBI" id="CHEBI:30413"/>
    </cofactor>
</comment>
<gene>
    <name evidence="10" type="ORF">ACH5RR_027124</name>
</gene>
<evidence type="ECO:0000256" key="6">
    <source>
        <dbReference type="ARBA" id="ARBA00023033"/>
    </source>
</evidence>
<organism evidence="10 11">
    <name type="scientific">Cinchona calisaya</name>
    <dbReference type="NCBI Taxonomy" id="153742"/>
    <lineage>
        <taxon>Eukaryota</taxon>
        <taxon>Viridiplantae</taxon>
        <taxon>Streptophyta</taxon>
        <taxon>Embryophyta</taxon>
        <taxon>Tracheophyta</taxon>
        <taxon>Spermatophyta</taxon>
        <taxon>Magnoliopsida</taxon>
        <taxon>eudicotyledons</taxon>
        <taxon>Gunneridae</taxon>
        <taxon>Pentapetalae</taxon>
        <taxon>asterids</taxon>
        <taxon>lamiids</taxon>
        <taxon>Gentianales</taxon>
        <taxon>Rubiaceae</taxon>
        <taxon>Cinchonoideae</taxon>
        <taxon>Cinchoneae</taxon>
        <taxon>Cinchona</taxon>
    </lineage>
</organism>
<comment type="similarity">
    <text evidence="1 8">Belongs to the cytochrome P450 family.</text>
</comment>
<dbReference type="PANTHER" id="PTHR47947:SF13">
    <property type="entry name" value="CYTOCHROME P450, FAMILY 81, SUBFAMILY K, POLYPEPTIDE 1-RELATED"/>
    <property type="match status" value="1"/>
</dbReference>
<keyword evidence="4 8" id="KW-0560">Oxidoreductase</keyword>
<dbReference type="EMBL" id="JBJUIK010000011">
    <property type="protein sequence ID" value="KAL3514407.1"/>
    <property type="molecule type" value="Genomic_DNA"/>
</dbReference>
<dbReference type="InterPro" id="IPR050651">
    <property type="entry name" value="Plant_Cytochrome_P450_Monoox"/>
</dbReference>
<evidence type="ECO:0000256" key="2">
    <source>
        <dbReference type="ARBA" id="ARBA00022617"/>
    </source>
</evidence>
<comment type="caution">
    <text evidence="10">The sequence shown here is derived from an EMBL/GenBank/DDBJ whole genome shotgun (WGS) entry which is preliminary data.</text>
</comment>
<dbReference type="AlphaFoldDB" id="A0ABD2Z4J6"/>
<dbReference type="Gene3D" id="1.10.630.10">
    <property type="entry name" value="Cytochrome P450"/>
    <property type="match status" value="1"/>
</dbReference>
<proteinExistence type="inferred from homology"/>
<dbReference type="SUPFAM" id="SSF48264">
    <property type="entry name" value="Cytochrome P450"/>
    <property type="match status" value="1"/>
</dbReference>
<dbReference type="InterPro" id="IPR002401">
    <property type="entry name" value="Cyt_P450_E_grp-I"/>
</dbReference>
<dbReference type="GO" id="GO:0046872">
    <property type="term" value="F:metal ion binding"/>
    <property type="evidence" value="ECO:0007669"/>
    <property type="project" value="UniProtKB-KW"/>
</dbReference>
<keyword evidence="9" id="KW-1133">Transmembrane helix</keyword>
<evidence type="ECO:0000256" key="3">
    <source>
        <dbReference type="ARBA" id="ARBA00022723"/>
    </source>
</evidence>
<keyword evidence="5 7" id="KW-0408">Iron</keyword>
<name>A0ABD2Z4J6_9GENT</name>
<sequence length="522" mass="59883">MLHSSASMEFHHLSSYLIFFFSALIIIIFIKLLFHSSNNSKNKLLPPSPPALPIIGHLHLIKNLLHQSLTQLSYQYGPVLFLRFGFKSLVVISSPSTIEECFTENDVVLANRPNSVAGDHLSYNYKAFVWSPYGDFWRAIRRLTTSQVFSLSSLHKSSGNREEEILIILKSFFRMCKNSGGRRRIDLNYWVSVYTFNTLMKILAGKCEISEEDAGNELGKQRLEEIKGIFTTSITMNLCDFFPILRWIGYKGMERKMICLQNKRDKFLQGLIDEIRLGNEKKEKNVNLIESLLSHQEQEPEFYSDDLIRSILMIMFVAGTETSSVTIEWAMSLLLSHPEAMQKLRMEIDNNVGHTRILNESDLPNLRYLLCIVKETLRLYPPAPLLLPHCPSKDCTVGGYNIPKGTTLFVNAWAVHRDPKVWDEPEKFKPERFEGDIEEVEKEGFFKFVPFGVGRRACPGANMGIRNVSLAIGSFIQCFDWKKIDEDEMDTRNTSRITLSMAKSLEALCMPRQESIQILNQL</sequence>
<evidence type="ECO:0000256" key="1">
    <source>
        <dbReference type="ARBA" id="ARBA00010617"/>
    </source>
</evidence>
<dbReference type="PRINTS" id="PR00463">
    <property type="entry name" value="EP450I"/>
</dbReference>
<dbReference type="InterPro" id="IPR001128">
    <property type="entry name" value="Cyt_P450"/>
</dbReference>
<evidence type="ECO:0000256" key="9">
    <source>
        <dbReference type="SAM" id="Phobius"/>
    </source>
</evidence>
<keyword evidence="3 7" id="KW-0479">Metal-binding</keyword>
<dbReference type="InterPro" id="IPR036396">
    <property type="entry name" value="Cyt_P450_sf"/>
</dbReference>
<accession>A0ABD2Z4J6</accession>
<evidence type="ECO:0000256" key="7">
    <source>
        <dbReference type="PIRSR" id="PIRSR602401-1"/>
    </source>
</evidence>
<evidence type="ECO:0000256" key="4">
    <source>
        <dbReference type="ARBA" id="ARBA00023002"/>
    </source>
</evidence>
<keyword evidence="6 8" id="KW-0503">Monooxygenase</keyword>
<dbReference type="Proteomes" id="UP001630127">
    <property type="component" value="Unassembled WGS sequence"/>
</dbReference>
<protein>
    <recommendedName>
        <fullName evidence="12">Cytochrome P450</fullName>
    </recommendedName>
</protein>
<dbReference type="PRINTS" id="PR00385">
    <property type="entry name" value="P450"/>
</dbReference>
<evidence type="ECO:0000256" key="8">
    <source>
        <dbReference type="RuleBase" id="RU000461"/>
    </source>
</evidence>
<keyword evidence="9" id="KW-0812">Transmembrane</keyword>
<evidence type="ECO:0000313" key="11">
    <source>
        <dbReference type="Proteomes" id="UP001630127"/>
    </source>
</evidence>
<dbReference type="PANTHER" id="PTHR47947">
    <property type="entry name" value="CYTOCHROME P450 82C3-RELATED"/>
    <property type="match status" value="1"/>
</dbReference>
<dbReference type="PROSITE" id="PS00086">
    <property type="entry name" value="CYTOCHROME_P450"/>
    <property type="match status" value="1"/>
</dbReference>
<evidence type="ECO:0000256" key="5">
    <source>
        <dbReference type="ARBA" id="ARBA00023004"/>
    </source>
</evidence>
<keyword evidence="2 7" id="KW-0349">Heme</keyword>